<protein>
    <submittedName>
        <fullName evidence="2">Uncharacterized protein</fullName>
    </submittedName>
</protein>
<evidence type="ECO:0000256" key="1">
    <source>
        <dbReference type="SAM" id="MobiDB-lite"/>
    </source>
</evidence>
<keyword evidence="3" id="KW-1185">Reference proteome</keyword>
<dbReference type="Proteomes" id="UP001611075">
    <property type="component" value="Unassembled WGS sequence"/>
</dbReference>
<organism evidence="2 3">
    <name type="scientific">Micromonospora rubida</name>
    <dbReference type="NCBI Taxonomy" id="2697657"/>
    <lineage>
        <taxon>Bacteria</taxon>
        <taxon>Bacillati</taxon>
        <taxon>Actinomycetota</taxon>
        <taxon>Actinomycetes</taxon>
        <taxon>Micromonosporales</taxon>
        <taxon>Micromonosporaceae</taxon>
        <taxon>Micromonospora</taxon>
    </lineage>
</organism>
<dbReference type="EMBL" id="JBIRPU010000011">
    <property type="protein sequence ID" value="MFI0794462.1"/>
    <property type="molecule type" value="Genomic_DNA"/>
</dbReference>
<gene>
    <name evidence="2" type="ORF">ACH4OY_17520</name>
</gene>
<name>A0ABW7SL82_9ACTN</name>
<comment type="caution">
    <text evidence="2">The sequence shown here is derived from an EMBL/GenBank/DDBJ whole genome shotgun (WGS) entry which is preliminary data.</text>
</comment>
<reference evidence="2 3" key="1">
    <citation type="submission" date="2024-10" db="EMBL/GenBank/DDBJ databases">
        <title>The Natural Products Discovery Center: Release of the First 8490 Sequenced Strains for Exploring Actinobacteria Biosynthetic Diversity.</title>
        <authorList>
            <person name="Kalkreuter E."/>
            <person name="Kautsar S.A."/>
            <person name="Yang D."/>
            <person name="Bader C.D."/>
            <person name="Teijaro C.N."/>
            <person name="Fluegel L."/>
            <person name="Davis C.M."/>
            <person name="Simpson J.R."/>
            <person name="Lauterbach L."/>
            <person name="Steele A.D."/>
            <person name="Gui C."/>
            <person name="Meng S."/>
            <person name="Li G."/>
            <person name="Viehrig K."/>
            <person name="Ye F."/>
            <person name="Su P."/>
            <person name="Kiefer A.F."/>
            <person name="Nichols A."/>
            <person name="Cepeda A.J."/>
            <person name="Yan W."/>
            <person name="Fan B."/>
            <person name="Jiang Y."/>
            <person name="Adhikari A."/>
            <person name="Zheng C.-J."/>
            <person name="Schuster L."/>
            <person name="Cowan T.M."/>
            <person name="Smanski M.J."/>
            <person name="Chevrette M.G."/>
            <person name="De Carvalho L.P.S."/>
            <person name="Shen B."/>
        </authorList>
    </citation>
    <scope>NUCLEOTIDE SEQUENCE [LARGE SCALE GENOMIC DNA]</scope>
    <source>
        <strain evidence="2 3">NPDC021253</strain>
    </source>
</reference>
<dbReference type="RefSeq" id="WP_396680796.1">
    <property type="nucleotide sequence ID" value="NZ_JBIRPU010000011.1"/>
</dbReference>
<evidence type="ECO:0000313" key="3">
    <source>
        <dbReference type="Proteomes" id="UP001611075"/>
    </source>
</evidence>
<evidence type="ECO:0000313" key="2">
    <source>
        <dbReference type="EMBL" id="MFI0794462.1"/>
    </source>
</evidence>
<proteinExistence type="predicted"/>
<accession>A0ABW7SL82</accession>
<sequence length="77" mass="7754">MRNGWVVAVGAAVAVVLVAVVVAGVVTARRPGPAGQPPAPTSTGDVGTASTRLPTPDDSYWDQDRMGSALPAPMPTD</sequence>
<feature type="region of interest" description="Disordered" evidence="1">
    <location>
        <begin position="29"/>
        <end position="77"/>
    </location>
</feature>